<organism evidence="6 7">
    <name type="scientific">Geobacter benzoatilyticus</name>
    <dbReference type="NCBI Taxonomy" id="2815309"/>
    <lineage>
        <taxon>Bacteria</taxon>
        <taxon>Pseudomonadati</taxon>
        <taxon>Thermodesulfobacteriota</taxon>
        <taxon>Desulfuromonadia</taxon>
        <taxon>Geobacterales</taxon>
        <taxon>Geobacteraceae</taxon>
        <taxon>Geobacter</taxon>
    </lineage>
</organism>
<reference evidence="6 7" key="1">
    <citation type="submission" date="2021-03" db="EMBL/GenBank/DDBJ databases">
        <title>Geobacter metallireducens gen. nov. sp. nov., a microorganism capable of coupling the complete oxidation of organic compounds to the reduction of iron and other metals.</title>
        <authorList>
            <person name="Li Y."/>
        </authorList>
    </citation>
    <scope>NUCLEOTIDE SEQUENCE [LARGE SCALE GENOMIC DNA]</scope>
    <source>
        <strain evidence="6 7">Jerry-YX</strain>
    </source>
</reference>
<keyword evidence="7" id="KW-1185">Reference proteome</keyword>
<evidence type="ECO:0000256" key="4">
    <source>
        <dbReference type="SAM" id="Phobius"/>
    </source>
</evidence>
<evidence type="ECO:0000256" key="3">
    <source>
        <dbReference type="SAM" id="MobiDB-lite"/>
    </source>
</evidence>
<dbReference type="NCBIfam" id="NF040901">
    <property type="entry name" value="SeO3_TeO2_ExtH"/>
    <property type="match status" value="1"/>
</dbReference>
<dbReference type="Proteomes" id="UP000663651">
    <property type="component" value="Chromosome"/>
</dbReference>
<feature type="domain" description="Rhodanese" evidence="5">
    <location>
        <begin position="334"/>
        <end position="393"/>
    </location>
</feature>
<evidence type="ECO:0000259" key="5">
    <source>
        <dbReference type="PROSITE" id="PS50206"/>
    </source>
</evidence>
<dbReference type="InterPro" id="IPR001763">
    <property type="entry name" value="Rhodanese-like_dom"/>
</dbReference>
<sequence>MVNQAWKKGRILLASMIGVLALTMLTLWGCGGGGGSSYDNPASSAVTTKTASALIDAETLKGWVDAGLVNKALGSYDRVVILDISADATDNRGTVETTDDVKYNLYNTVGHIPGAQLISAGSNAFKAERAEGPLNKNGEMVCTGETIDALIQNAGIDGNTTIVLTSNAASATGAINVARAYTTFRYWGFPKNRLKVLNGGNAAWDAAYDLTMVVPTIKKSTYGVAQNGTTNINTDVRVSLSEMIQYVKGIAAGNADKVTIIDTVRGSATVLNATVSGPTSDLLDSTKFTPVDGAVKGSFSYFAPRMLTSGMYFKDAAQIRADLVAAFGTAGTEESKLGEAGLDGTKTFISLCRAGNYASIGYFILDGIAYYNSTVDVKWYDGSLGQWNLMAAKDAANPTRGGQLAVGSIWDTTLLMDNLTWNVDAPRSKTIIDYASRVYVVEPTYEEGNQIENTDKAYRSTVSGSTSGGGASAGGNC</sequence>
<keyword evidence="4" id="KW-1133">Transmembrane helix</keyword>
<dbReference type="EMBL" id="CP071382">
    <property type="protein sequence ID" value="QSV47243.1"/>
    <property type="molecule type" value="Genomic_DNA"/>
</dbReference>
<dbReference type="PANTHER" id="PTHR11364">
    <property type="entry name" value="THIOSULFATE SULFERTANSFERASE"/>
    <property type="match status" value="1"/>
</dbReference>
<dbReference type="PROSITE" id="PS50206">
    <property type="entry name" value="RHODANESE_3"/>
    <property type="match status" value="2"/>
</dbReference>
<dbReference type="InterPro" id="IPR045078">
    <property type="entry name" value="TST/MPST-like"/>
</dbReference>
<protein>
    <recommendedName>
        <fullName evidence="5">Rhodanese domain-containing protein</fullName>
    </recommendedName>
</protein>
<dbReference type="InterPro" id="IPR036873">
    <property type="entry name" value="Rhodanese-like_dom_sf"/>
</dbReference>
<gene>
    <name evidence="6" type="ORF">JZM60_08280</name>
</gene>
<evidence type="ECO:0000313" key="7">
    <source>
        <dbReference type="Proteomes" id="UP000663651"/>
    </source>
</evidence>
<feature type="transmembrane region" description="Helical" evidence="4">
    <location>
        <begin position="12"/>
        <end position="29"/>
    </location>
</feature>
<dbReference type="SUPFAM" id="SSF52821">
    <property type="entry name" value="Rhodanese/Cell cycle control phosphatase"/>
    <property type="match status" value="2"/>
</dbReference>
<dbReference type="RefSeq" id="WP_207165303.1">
    <property type="nucleotide sequence ID" value="NZ_CP071382.1"/>
</dbReference>
<keyword evidence="4" id="KW-0472">Membrane</keyword>
<accession>A0ABX7Q862</accession>
<proteinExistence type="predicted"/>
<keyword evidence="2" id="KW-0677">Repeat</keyword>
<dbReference type="Pfam" id="PF00581">
    <property type="entry name" value="Rhodanese"/>
    <property type="match status" value="1"/>
</dbReference>
<evidence type="ECO:0000256" key="1">
    <source>
        <dbReference type="ARBA" id="ARBA00022679"/>
    </source>
</evidence>
<evidence type="ECO:0000256" key="2">
    <source>
        <dbReference type="ARBA" id="ARBA00022737"/>
    </source>
</evidence>
<feature type="domain" description="Rhodanese" evidence="5">
    <location>
        <begin position="110"/>
        <end position="213"/>
    </location>
</feature>
<dbReference type="PANTHER" id="PTHR11364:SF27">
    <property type="entry name" value="SULFURTRANSFERASE"/>
    <property type="match status" value="1"/>
</dbReference>
<dbReference type="Gene3D" id="3.40.250.10">
    <property type="entry name" value="Rhodanese-like domain"/>
    <property type="match status" value="2"/>
</dbReference>
<feature type="region of interest" description="Disordered" evidence="3">
    <location>
        <begin position="451"/>
        <end position="477"/>
    </location>
</feature>
<keyword evidence="1" id="KW-0808">Transferase</keyword>
<keyword evidence="4" id="KW-0812">Transmembrane</keyword>
<feature type="compositionally biased region" description="Gly residues" evidence="3">
    <location>
        <begin position="466"/>
        <end position="477"/>
    </location>
</feature>
<name>A0ABX7Q862_9BACT</name>
<evidence type="ECO:0000313" key="6">
    <source>
        <dbReference type="EMBL" id="QSV47243.1"/>
    </source>
</evidence>